<dbReference type="Proteomes" id="UP000198984">
    <property type="component" value="Unassembled WGS sequence"/>
</dbReference>
<accession>A0A1H7RFH0</accession>
<name>A0A1H7RFH0_9BACT</name>
<organism evidence="1 2">
    <name type="scientific">Chitinophaga rupis</name>
    <dbReference type="NCBI Taxonomy" id="573321"/>
    <lineage>
        <taxon>Bacteria</taxon>
        <taxon>Pseudomonadati</taxon>
        <taxon>Bacteroidota</taxon>
        <taxon>Chitinophagia</taxon>
        <taxon>Chitinophagales</taxon>
        <taxon>Chitinophagaceae</taxon>
        <taxon>Chitinophaga</taxon>
    </lineage>
</organism>
<gene>
    <name evidence="1" type="ORF">SAMN04488505_102620</name>
</gene>
<proteinExistence type="predicted"/>
<evidence type="ECO:0008006" key="3">
    <source>
        <dbReference type="Google" id="ProtNLM"/>
    </source>
</evidence>
<reference evidence="1 2" key="1">
    <citation type="submission" date="2016-10" db="EMBL/GenBank/DDBJ databases">
        <authorList>
            <person name="de Groot N.N."/>
        </authorList>
    </citation>
    <scope>NUCLEOTIDE SEQUENCE [LARGE SCALE GENOMIC DNA]</scope>
    <source>
        <strain evidence="1 2">DSM 21039</strain>
    </source>
</reference>
<dbReference type="RefSeq" id="WP_089910220.1">
    <property type="nucleotide sequence ID" value="NZ_FOBB01000002.1"/>
</dbReference>
<sequence>MKKTLLTLTFLLCVIILKAQLFSEKSLYSNTTGIRGKYFNGTGGRGYWTYEKLDAFGRTIEKNSHKKNELLGKDLYQYNDKHDITQIIYAYSISNPQRVDTVKYEYDYINDRIAFQKCKWFANNDSTIYRLVANQGDSVLTYQEISYHCPPGKKADHSFERTYILTYQGSLLVKKEVITDDKTREITSYEYYNNGKLKRRTIKREPEPEQQGVYVGGPGSDDQFYRYAYDREGRIKKLYTIVENKTYKVATYSYENKTRD</sequence>
<dbReference type="OrthoDB" id="1493530at2"/>
<protein>
    <recommendedName>
        <fullName evidence="3">YD repeat-containing protein</fullName>
    </recommendedName>
</protein>
<dbReference type="AlphaFoldDB" id="A0A1H7RFH0"/>
<evidence type="ECO:0000313" key="2">
    <source>
        <dbReference type="Proteomes" id="UP000198984"/>
    </source>
</evidence>
<dbReference type="STRING" id="573321.SAMN04488505_102620"/>
<dbReference type="EMBL" id="FOBB01000002">
    <property type="protein sequence ID" value="SEL58902.1"/>
    <property type="molecule type" value="Genomic_DNA"/>
</dbReference>
<evidence type="ECO:0000313" key="1">
    <source>
        <dbReference type="EMBL" id="SEL58902.1"/>
    </source>
</evidence>
<keyword evidence="2" id="KW-1185">Reference proteome</keyword>